<dbReference type="PROSITE" id="PS51296">
    <property type="entry name" value="RIESKE"/>
    <property type="match status" value="1"/>
</dbReference>
<keyword evidence="3" id="KW-0408">Iron</keyword>
<evidence type="ECO:0000256" key="2">
    <source>
        <dbReference type="ARBA" id="ARBA00022723"/>
    </source>
</evidence>
<dbReference type="InterPro" id="IPR050114">
    <property type="entry name" value="UPF0173_UPF0282_UlaG_hydrolase"/>
</dbReference>
<dbReference type="SUPFAM" id="SSF56281">
    <property type="entry name" value="Metallo-hydrolase/oxidoreductase"/>
    <property type="match status" value="1"/>
</dbReference>
<dbReference type="Pfam" id="PF25451">
    <property type="entry name" value="SCP2_Rv3818"/>
    <property type="match status" value="1"/>
</dbReference>
<dbReference type="Pfam" id="PF00355">
    <property type="entry name" value="Rieske"/>
    <property type="match status" value="1"/>
</dbReference>
<organism evidence="6 7">
    <name type="scientific">Catenulispora yoronensis</name>
    <dbReference type="NCBI Taxonomy" id="450799"/>
    <lineage>
        <taxon>Bacteria</taxon>
        <taxon>Bacillati</taxon>
        <taxon>Actinomycetota</taxon>
        <taxon>Actinomycetes</taxon>
        <taxon>Catenulisporales</taxon>
        <taxon>Catenulisporaceae</taxon>
        <taxon>Catenulispora</taxon>
    </lineage>
</organism>
<dbReference type="SUPFAM" id="SSF50022">
    <property type="entry name" value="ISP domain"/>
    <property type="match status" value="1"/>
</dbReference>
<keyword evidence="7" id="KW-1185">Reference proteome</keyword>
<dbReference type="InterPro" id="IPR036922">
    <property type="entry name" value="Rieske_2Fe-2S_sf"/>
</dbReference>
<feature type="domain" description="Rieske" evidence="5">
    <location>
        <begin position="469"/>
        <end position="532"/>
    </location>
</feature>
<dbReference type="InterPro" id="IPR017941">
    <property type="entry name" value="Rieske_2Fe-2S"/>
</dbReference>
<keyword evidence="2" id="KW-0479">Metal-binding</keyword>
<evidence type="ECO:0000313" key="6">
    <source>
        <dbReference type="EMBL" id="GAA2059090.1"/>
    </source>
</evidence>
<dbReference type="InterPro" id="IPR057330">
    <property type="entry name" value="SCP2_Rv3818"/>
</dbReference>
<reference evidence="7" key="1">
    <citation type="journal article" date="2019" name="Int. J. Syst. Evol. Microbiol.">
        <title>The Global Catalogue of Microorganisms (GCM) 10K type strain sequencing project: providing services to taxonomists for standard genome sequencing and annotation.</title>
        <authorList>
            <consortium name="The Broad Institute Genomics Platform"/>
            <consortium name="The Broad Institute Genome Sequencing Center for Infectious Disease"/>
            <person name="Wu L."/>
            <person name="Ma J."/>
        </authorList>
    </citation>
    <scope>NUCLEOTIDE SEQUENCE [LARGE SCALE GENOMIC DNA]</scope>
    <source>
        <strain evidence="7">JCM 16014</strain>
    </source>
</reference>
<protein>
    <submittedName>
        <fullName evidence="6">MBL fold metallo-hydrolase</fullName>
    </submittedName>
</protein>
<dbReference type="Proteomes" id="UP001500751">
    <property type="component" value="Unassembled WGS sequence"/>
</dbReference>
<evidence type="ECO:0000256" key="3">
    <source>
        <dbReference type="ARBA" id="ARBA00023004"/>
    </source>
</evidence>
<proteinExistence type="predicted"/>
<dbReference type="RefSeq" id="WP_344671090.1">
    <property type="nucleotide sequence ID" value="NZ_BAAAQN010000073.1"/>
</dbReference>
<evidence type="ECO:0000256" key="4">
    <source>
        <dbReference type="ARBA" id="ARBA00023014"/>
    </source>
</evidence>
<gene>
    <name evidence="6" type="ORF">GCM10009839_81550</name>
</gene>
<evidence type="ECO:0000259" key="5">
    <source>
        <dbReference type="PROSITE" id="PS51296"/>
    </source>
</evidence>
<sequence>MRITSIGHAGMLVETAAGRIVCDPWFTPAYFASWFPFPDNSAFGSDADPAGIRDAEYLYVSHLHHDHFDPRWLAAHMSKDTTVLLPDFPVPDLRNELEELGFRNFVQTRNREVTELPGGLRILIDALITPTDGPIGDSGIAIDDGEVRIFNQNDARPVEDGPVAAFGPYDAHFLQYSGAIWYPMVYDFPERMKATVGRRKRENGMARALRYVEQYHAKQVFPFAGPPCFLDERDGLFAINDFDDDPTNVFPSQLAFLEFMREQGHDNGHLFVPGTTVVLGADGKCEVEQVPQAQIEEIYGQRRAYLTAYQERARAQIEAMHESLPKDKSDLVGQLKEWIEPLLEWADHTCAGLNGRILLETVDPATREVDDRIVFDFLTRTIGTWDGEAECRYKFRAERPLIEELVRTRTQDWVNELFLSCRFEASRKGPYNEYIYTFFKSLSEERMTYVEGYYAESSDVTDLAQADGYAVQRHCPHLKADLTRFGTVSGGVLTCSMHGWQFDLASGRCLTSDDRKLVARPLTAEDGELPEIPVEAAAGAAAAPGAVAAPGAASAEASAAG</sequence>
<dbReference type="PANTHER" id="PTHR43546">
    <property type="entry name" value="UPF0173 METAL-DEPENDENT HYDROLASE MJ1163-RELATED"/>
    <property type="match status" value="1"/>
</dbReference>
<dbReference type="InterPro" id="IPR036866">
    <property type="entry name" value="RibonucZ/Hydroxyglut_hydro"/>
</dbReference>
<dbReference type="Gene3D" id="3.60.15.10">
    <property type="entry name" value="Ribonuclease Z/Hydroxyacylglutathione hydrolase-like"/>
    <property type="match status" value="1"/>
</dbReference>
<comment type="caution">
    <text evidence="6">The sequence shown here is derived from an EMBL/GenBank/DDBJ whole genome shotgun (WGS) entry which is preliminary data.</text>
</comment>
<dbReference type="Gene3D" id="2.102.10.10">
    <property type="entry name" value="Rieske [2Fe-2S] iron-sulphur domain"/>
    <property type="match status" value="1"/>
</dbReference>
<dbReference type="EMBL" id="BAAAQN010000073">
    <property type="protein sequence ID" value="GAA2059090.1"/>
    <property type="molecule type" value="Genomic_DNA"/>
</dbReference>
<evidence type="ECO:0000313" key="7">
    <source>
        <dbReference type="Proteomes" id="UP001500751"/>
    </source>
</evidence>
<name>A0ABP5GY57_9ACTN</name>
<keyword evidence="4" id="KW-0411">Iron-sulfur</keyword>
<evidence type="ECO:0000256" key="1">
    <source>
        <dbReference type="ARBA" id="ARBA00022714"/>
    </source>
</evidence>
<keyword evidence="1" id="KW-0001">2Fe-2S</keyword>
<accession>A0ABP5GY57</accession>